<gene>
    <name evidence="1" type="ORF">HX095_06810</name>
</gene>
<dbReference type="EMBL" id="JACALR010000002">
    <property type="protein sequence ID" value="MDM1550921.1"/>
    <property type="molecule type" value="Genomic_DNA"/>
</dbReference>
<reference evidence="1" key="1">
    <citation type="submission" date="2020-06" db="EMBL/GenBank/DDBJ databases">
        <authorList>
            <person name="Dong N."/>
        </authorList>
    </citation>
    <scope>NUCLEOTIDE SEQUENCE</scope>
    <source>
        <strain evidence="1">210</strain>
    </source>
</reference>
<proteinExistence type="predicted"/>
<accession>A0AAW7DKZ6</accession>
<evidence type="ECO:0000313" key="1">
    <source>
        <dbReference type="EMBL" id="MDM1550921.1"/>
    </source>
</evidence>
<name>A0AAW7DKZ6_9FLAO</name>
<protein>
    <recommendedName>
        <fullName evidence="3">Cthe-2314-like HEPN domain-containing protein</fullName>
    </recommendedName>
</protein>
<organism evidence="1 2">
    <name type="scientific">Empedobacter falsenii</name>
    <dbReference type="NCBI Taxonomy" id="343874"/>
    <lineage>
        <taxon>Bacteria</taxon>
        <taxon>Pseudomonadati</taxon>
        <taxon>Bacteroidota</taxon>
        <taxon>Flavobacteriia</taxon>
        <taxon>Flavobacteriales</taxon>
        <taxon>Weeksellaceae</taxon>
        <taxon>Empedobacter</taxon>
    </lineage>
</organism>
<comment type="caution">
    <text evidence="1">The sequence shown here is derived from an EMBL/GenBank/DDBJ whole genome shotgun (WGS) entry which is preliminary data.</text>
</comment>
<sequence>MEFRNVDDLKKNVRGLDFLHINDGTDDTQEIIILNKFFLDNRNQKNQKNFSNIKADLNKFHRLCQRKMYDSLGDYQDSIECLLIDKQIDISNLESIVEQLEYFKKHLETRFENTLSAEELNRHYQIFQYTIFFVVNFFIKRTKEKIENIKLINEKKFEIFKTPSNYYKFENYIDVYLQKDNFYPEYSFLFRKLIENKIIEKLNHNNFADYLLKLDFINETQHALFLEKRSWLTQKKASTLDRESNYNKVFHLD</sequence>
<reference evidence="1" key="2">
    <citation type="journal article" date="2022" name="Sci. Total Environ.">
        <title>Prevalence, transmission, and molecular epidemiology of tet(X)-positive bacteria among humans, animals, and environmental niches in China: An epidemiological, and genomic-based study.</title>
        <authorList>
            <person name="Dong N."/>
            <person name="Zeng Y."/>
            <person name="Cai C."/>
            <person name="Sun C."/>
            <person name="Lu J."/>
            <person name="Liu C."/>
            <person name="Zhou H."/>
            <person name="Sun Q."/>
            <person name="Shu L."/>
            <person name="Wang H."/>
            <person name="Wang Y."/>
            <person name="Wang S."/>
            <person name="Wu C."/>
            <person name="Chan E.W."/>
            <person name="Chen G."/>
            <person name="Shen Z."/>
            <person name="Chen S."/>
            <person name="Zhang R."/>
        </authorList>
    </citation>
    <scope>NUCLEOTIDE SEQUENCE</scope>
    <source>
        <strain evidence="1">210</strain>
    </source>
</reference>
<evidence type="ECO:0000313" key="2">
    <source>
        <dbReference type="Proteomes" id="UP001173578"/>
    </source>
</evidence>
<evidence type="ECO:0008006" key="3">
    <source>
        <dbReference type="Google" id="ProtNLM"/>
    </source>
</evidence>
<dbReference type="RefSeq" id="WP_286485553.1">
    <property type="nucleotide sequence ID" value="NZ_JACALR010000002.1"/>
</dbReference>
<dbReference type="AlphaFoldDB" id="A0AAW7DKZ6"/>
<dbReference type="Proteomes" id="UP001173578">
    <property type="component" value="Unassembled WGS sequence"/>
</dbReference>